<evidence type="ECO:0000313" key="2">
    <source>
        <dbReference type="EMBL" id="KAJ1206430.1"/>
    </source>
</evidence>
<feature type="region of interest" description="Disordered" evidence="1">
    <location>
        <begin position="20"/>
        <end position="164"/>
    </location>
</feature>
<name>A0AAV7W284_PLEWA</name>
<evidence type="ECO:0000256" key="1">
    <source>
        <dbReference type="SAM" id="MobiDB-lite"/>
    </source>
</evidence>
<proteinExistence type="predicted"/>
<organism evidence="2 3">
    <name type="scientific">Pleurodeles waltl</name>
    <name type="common">Iberian ribbed newt</name>
    <dbReference type="NCBI Taxonomy" id="8319"/>
    <lineage>
        <taxon>Eukaryota</taxon>
        <taxon>Metazoa</taxon>
        <taxon>Chordata</taxon>
        <taxon>Craniata</taxon>
        <taxon>Vertebrata</taxon>
        <taxon>Euteleostomi</taxon>
        <taxon>Amphibia</taxon>
        <taxon>Batrachia</taxon>
        <taxon>Caudata</taxon>
        <taxon>Salamandroidea</taxon>
        <taxon>Salamandridae</taxon>
        <taxon>Pleurodelinae</taxon>
        <taxon>Pleurodeles</taxon>
    </lineage>
</organism>
<dbReference type="Proteomes" id="UP001066276">
    <property type="component" value="Chromosome 1_2"/>
</dbReference>
<gene>
    <name evidence="2" type="ORF">NDU88_001835</name>
</gene>
<keyword evidence="3" id="KW-1185">Reference proteome</keyword>
<sequence>MRGEPPERTWGPCEALAGYRLGGTYETGPSPKLDGGARRRSIERAPGCSGDTGGSGDRAGDPPTRHIQWISPPHRRIQRQEPDVCVGSGGGRTGTAPPSPFSLHLSMDPALGETCPPLPPPHQPEAKTSYRGHQGASDRGVPIGGWSSGRVTTAWPARRAQVAM</sequence>
<comment type="caution">
    <text evidence="2">The sequence shown here is derived from an EMBL/GenBank/DDBJ whole genome shotgun (WGS) entry which is preliminary data.</text>
</comment>
<accession>A0AAV7W284</accession>
<dbReference type="AlphaFoldDB" id="A0AAV7W284"/>
<protein>
    <submittedName>
        <fullName evidence="2">Uncharacterized protein</fullName>
    </submittedName>
</protein>
<evidence type="ECO:0000313" key="3">
    <source>
        <dbReference type="Proteomes" id="UP001066276"/>
    </source>
</evidence>
<reference evidence="2" key="1">
    <citation type="journal article" date="2022" name="bioRxiv">
        <title>Sequencing and chromosome-scale assembly of the giantPleurodeles waltlgenome.</title>
        <authorList>
            <person name="Brown T."/>
            <person name="Elewa A."/>
            <person name="Iarovenko S."/>
            <person name="Subramanian E."/>
            <person name="Araus A.J."/>
            <person name="Petzold A."/>
            <person name="Susuki M."/>
            <person name="Suzuki K.-i.T."/>
            <person name="Hayashi T."/>
            <person name="Toyoda A."/>
            <person name="Oliveira C."/>
            <person name="Osipova E."/>
            <person name="Leigh N.D."/>
            <person name="Simon A."/>
            <person name="Yun M.H."/>
        </authorList>
    </citation>
    <scope>NUCLEOTIDE SEQUENCE</scope>
    <source>
        <strain evidence="2">20211129_DDA</strain>
        <tissue evidence="2">Liver</tissue>
    </source>
</reference>
<dbReference type="EMBL" id="JANPWB010000002">
    <property type="protein sequence ID" value="KAJ1206430.1"/>
    <property type="molecule type" value="Genomic_DNA"/>
</dbReference>